<dbReference type="OrthoDB" id="2623028at2759"/>
<evidence type="ECO:0000256" key="2">
    <source>
        <dbReference type="ARBA" id="ARBA00022771"/>
    </source>
</evidence>
<feature type="compositionally biased region" description="Basic and acidic residues" evidence="5">
    <location>
        <begin position="218"/>
        <end position="228"/>
    </location>
</feature>
<sequence>MDKIAPFLSKVFGLLAFILFILGNILLFSPLPSTPLSCYHAAPLLWWGVMVVTGVGWFLLAQLLLVVVLVGLGSAVVVAILAKIGIEANTSLQARSSTVSRLSPLTLAELHALQYVCYIPSTSREHFPVENLPHPAIYLDDQKNTCGICQDTFVPPQYGKEQLAQWLIELKCGHVYHAKCIDEWLIKGSATCPFCQRSVRDVVDPSSAGGSQGSTLVNERRDSAFSTW</sequence>
<feature type="transmembrane region" description="Helical" evidence="6">
    <location>
        <begin position="41"/>
        <end position="60"/>
    </location>
</feature>
<organism evidence="8">
    <name type="scientific">Kwoniella dejecticola CBS 10117</name>
    <dbReference type="NCBI Taxonomy" id="1296121"/>
    <lineage>
        <taxon>Eukaryota</taxon>
        <taxon>Fungi</taxon>
        <taxon>Dikarya</taxon>
        <taxon>Basidiomycota</taxon>
        <taxon>Agaricomycotina</taxon>
        <taxon>Tremellomycetes</taxon>
        <taxon>Tremellales</taxon>
        <taxon>Cryptococcaceae</taxon>
        <taxon>Kwoniella</taxon>
    </lineage>
</organism>
<dbReference type="InterPro" id="IPR051834">
    <property type="entry name" value="RING_finger_E3_ligase"/>
</dbReference>
<dbReference type="GO" id="GO:0006511">
    <property type="term" value="P:ubiquitin-dependent protein catabolic process"/>
    <property type="evidence" value="ECO:0007669"/>
    <property type="project" value="TreeGrafter"/>
</dbReference>
<proteinExistence type="predicted"/>
<dbReference type="InterPro" id="IPR013083">
    <property type="entry name" value="Znf_RING/FYVE/PHD"/>
</dbReference>
<dbReference type="Pfam" id="PF13639">
    <property type="entry name" value="zf-RING_2"/>
    <property type="match status" value="1"/>
</dbReference>
<dbReference type="AlphaFoldDB" id="A0A1A5ZYX4"/>
<keyword evidence="1" id="KW-0479">Metal-binding</keyword>
<keyword evidence="6" id="KW-1133">Transmembrane helix</keyword>
<feature type="transmembrane region" description="Helical" evidence="6">
    <location>
        <begin position="66"/>
        <end position="86"/>
    </location>
</feature>
<dbReference type="STRING" id="1296121.A0A1A5ZYX4"/>
<feature type="region of interest" description="Disordered" evidence="5">
    <location>
        <begin position="204"/>
        <end position="228"/>
    </location>
</feature>
<evidence type="ECO:0000256" key="3">
    <source>
        <dbReference type="ARBA" id="ARBA00022833"/>
    </source>
</evidence>
<evidence type="ECO:0000256" key="6">
    <source>
        <dbReference type="SAM" id="Phobius"/>
    </source>
</evidence>
<dbReference type="Proteomes" id="UP000078595">
    <property type="component" value="Chromosome 9"/>
</dbReference>
<reference evidence="9" key="3">
    <citation type="submission" date="2024-02" db="EMBL/GenBank/DDBJ databases">
        <title>Comparative genomics of Cryptococcus and Kwoniella reveals pathogenesis evolution and contrasting modes of karyotype evolution via chromosome fusion or intercentromeric recombination.</title>
        <authorList>
            <person name="Coelho M.A."/>
            <person name="David-Palma M."/>
            <person name="Shea T."/>
            <person name="Bowers K."/>
            <person name="McGinley-Smith S."/>
            <person name="Mohammad A.W."/>
            <person name="Gnirke A."/>
            <person name="Yurkov A.M."/>
            <person name="Nowrousian M."/>
            <person name="Sun S."/>
            <person name="Cuomo C.A."/>
            <person name="Heitman J."/>
        </authorList>
    </citation>
    <scope>NUCLEOTIDE SEQUENCE</scope>
    <source>
        <strain evidence="9">CBS 10117</strain>
    </source>
</reference>
<reference evidence="8" key="1">
    <citation type="submission" date="2013-07" db="EMBL/GenBank/DDBJ databases">
        <title>The Genome Sequence of Cryptococcus dejecticola CBS10117.</title>
        <authorList>
            <consortium name="The Broad Institute Genome Sequencing Platform"/>
            <person name="Cuomo C."/>
            <person name="Litvintseva A."/>
            <person name="Chen Y."/>
            <person name="Heitman J."/>
            <person name="Sun S."/>
            <person name="Springer D."/>
            <person name="Dromer F."/>
            <person name="Young S.K."/>
            <person name="Zeng Q."/>
            <person name="Gargeya S."/>
            <person name="Fitzgerald M."/>
            <person name="Abouelleil A."/>
            <person name="Alvarado L."/>
            <person name="Berlin A.M."/>
            <person name="Chapman S.B."/>
            <person name="Dewar J."/>
            <person name="Goldberg J."/>
            <person name="Griggs A."/>
            <person name="Gujja S."/>
            <person name="Hansen M."/>
            <person name="Howarth C."/>
            <person name="Imamovic A."/>
            <person name="Larimer J."/>
            <person name="McCowan C."/>
            <person name="Murphy C."/>
            <person name="Pearson M."/>
            <person name="Priest M."/>
            <person name="Roberts A."/>
            <person name="Saif S."/>
            <person name="Shea T."/>
            <person name="Sykes S."/>
            <person name="Wortman J."/>
            <person name="Nusbaum C."/>
            <person name="Birren B."/>
        </authorList>
    </citation>
    <scope>NUCLEOTIDE SEQUENCE [LARGE SCALE GENOMIC DNA]</scope>
    <source>
        <strain evidence="8">CBS 10117</strain>
    </source>
</reference>
<keyword evidence="6" id="KW-0812">Transmembrane</keyword>
<dbReference type="EMBL" id="CP144538">
    <property type="protein sequence ID" value="WWC64556.1"/>
    <property type="molecule type" value="Genomic_DNA"/>
</dbReference>
<evidence type="ECO:0000313" key="8">
    <source>
        <dbReference type="EMBL" id="OBR83009.1"/>
    </source>
</evidence>
<dbReference type="VEuPathDB" id="FungiDB:I303_06568"/>
<reference evidence="9" key="2">
    <citation type="submission" date="2013-07" db="EMBL/GenBank/DDBJ databases">
        <authorList>
            <consortium name="The Broad Institute Genome Sequencing Platform"/>
            <person name="Cuomo C."/>
            <person name="Litvintseva A."/>
            <person name="Chen Y."/>
            <person name="Heitman J."/>
            <person name="Sun S."/>
            <person name="Springer D."/>
            <person name="Dromer F."/>
            <person name="Young S.K."/>
            <person name="Zeng Q."/>
            <person name="Gargeya S."/>
            <person name="Fitzgerald M."/>
            <person name="Abouelleil A."/>
            <person name="Alvarado L."/>
            <person name="Berlin A.M."/>
            <person name="Chapman S.B."/>
            <person name="Dewar J."/>
            <person name="Goldberg J."/>
            <person name="Griggs A."/>
            <person name="Gujja S."/>
            <person name="Hansen M."/>
            <person name="Howarth C."/>
            <person name="Imamovic A."/>
            <person name="Larimer J."/>
            <person name="McCowan C."/>
            <person name="Murphy C."/>
            <person name="Pearson M."/>
            <person name="Priest M."/>
            <person name="Roberts A."/>
            <person name="Saif S."/>
            <person name="Shea T."/>
            <person name="Sykes S."/>
            <person name="Wortman J."/>
            <person name="Nusbaum C."/>
            <person name="Birren B."/>
        </authorList>
    </citation>
    <scope>NUCLEOTIDE SEQUENCE</scope>
    <source>
        <strain evidence="9">CBS 10117</strain>
    </source>
</reference>
<keyword evidence="3" id="KW-0862">Zinc</keyword>
<accession>A0A1A5ZYX4</accession>
<dbReference type="PANTHER" id="PTHR45931">
    <property type="entry name" value="SI:CH211-59O9.10"/>
    <property type="match status" value="1"/>
</dbReference>
<dbReference type="RefSeq" id="XP_018260851.1">
    <property type="nucleotide sequence ID" value="XM_018409848.1"/>
</dbReference>
<evidence type="ECO:0000313" key="9">
    <source>
        <dbReference type="EMBL" id="WWC64556.1"/>
    </source>
</evidence>
<feature type="domain" description="RING-type" evidence="7">
    <location>
        <begin position="146"/>
        <end position="196"/>
    </location>
</feature>
<feature type="transmembrane region" description="Helical" evidence="6">
    <location>
        <begin position="12"/>
        <end position="29"/>
    </location>
</feature>
<dbReference type="GO" id="GO:0061630">
    <property type="term" value="F:ubiquitin protein ligase activity"/>
    <property type="evidence" value="ECO:0007669"/>
    <property type="project" value="TreeGrafter"/>
</dbReference>
<dbReference type="GeneID" id="28970267"/>
<evidence type="ECO:0000259" key="7">
    <source>
        <dbReference type="PROSITE" id="PS50089"/>
    </source>
</evidence>
<dbReference type="SUPFAM" id="SSF57850">
    <property type="entry name" value="RING/U-box"/>
    <property type="match status" value="1"/>
</dbReference>
<dbReference type="Gene3D" id="3.30.40.10">
    <property type="entry name" value="Zinc/RING finger domain, C3HC4 (zinc finger)"/>
    <property type="match status" value="1"/>
</dbReference>
<evidence type="ECO:0000256" key="4">
    <source>
        <dbReference type="PROSITE-ProRule" id="PRU00175"/>
    </source>
</evidence>
<name>A0A1A5ZYX4_9TREE</name>
<dbReference type="KEGG" id="kdj:28970267"/>
<dbReference type="EMBL" id="KI894034">
    <property type="protein sequence ID" value="OBR83009.1"/>
    <property type="molecule type" value="Genomic_DNA"/>
</dbReference>
<dbReference type="PROSITE" id="PS50089">
    <property type="entry name" value="ZF_RING_2"/>
    <property type="match status" value="1"/>
</dbReference>
<gene>
    <name evidence="8" type="ORF">I303_06568</name>
    <name evidence="9" type="ORF">I303_107167</name>
</gene>
<keyword evidence="6" id="KW-0472">Membrane</keyword>
<evidence type="ECO:0000256" key="5">
    <source>
        <dbReference type="SAM" id="MobiDB-lite"/>
    </source>
</evidence>
<dbReference type="GO" id="GO:0008270">
    <property type="term" value="F:zinc ion binding"/>
    <property type="evidence" value="ECO:0007669"/>
    <property type="project" value="UniProtKB-KW"/>
</dbReference>
<dbReference type="PANTHER" id="PTHR45931:SF3">
    <property type="entry name" value="RING ZINC FINGER-CONTAINING PROTEIN"/>
    <property type="match status" value="1"/>
</dbReference>
<evidence type="ECO:0000313" key="10">
    <source>
        <dbReference type="Proteomes" id="UP000078595"/>
    </source>
</evidence>
<protein>
    <recommendedName>
        <fullName evidence="7">RING-type domain-containing protein</fullName>
    </recommendedName>
</protein>
<keyword evidence="2 4" id="KW-0863">Zinc-finger</keyword>
<dbReference type="SMART" id="SM00184">
    <property type="entry name" value="RING"/>
    <property type="match status" value="1"/>
</dbReference>
<dbReference type="GO" id="GO:0005634">
    <property type="term" value="C:nucleus"/>
    <property type="evidence" value="ECO:0007669"/>
    <property type="project" value="TreeGrafter"/>
</dbReference>
<keyword evidence="10" id="KW-1185">Reference proteome</keyword>
<evidence type="ECO:0000256" key="1">
    <source>
        <dbReference type="ARBA" id="ARBA00022723"/>
    </source>
</evidence>
<dbReference type="InterPro" id="IPR001841">
    <property type="entry name" value="Znf_RING"/>
</dbReference>